<dbReference type="OrthoDB" id="6423696at2759"/>
<sequence length="172" mass="20100">MFKKIVLLSCLATVAMATSGKLRTEDHTRLTGEQRAALDELMRRVLPKIKEDWVKDELYVLKFLRAKNFNVDDAELFFLAHLSWRDDNKMKSILTEDFSDMKKNFPYKLDGYDKQGRPLLIMDFGDWDLDGAAERGEIDRVLRYYDRMLEEAEQKVLDLQHQGKILHNSPGS</sequence>
<dbReference type="PANTHER" id="PTHR45657">
    <property type="entry name" value="CRAL-TRIO DOMAIN-CONTAINING PROTEIN YKL091C-RELATED"/>
    <property type="match status" value="1"/>
</dbReference>
<evidence type="ECO:0000313" key="3">
    <source>
        <dbReference type="Proteomes" id="UP000198287"/>
    </source>
</evidence>
<accession>A0A226D1J7</accession>
<gene>
    <name evidence="2" type="ORF">Fcan01_26482</name>
</gene>
<dbReference type="Proteomes" id="UP000198287">
    <property type="component" value="Unassembled WGS sequence"/>
</dbReference>
<feature type="chain" id="PRO_5012081767" evidence="1">
    <location>
        <begin position="18"/>
        <end position="172"/>
    </location>
</feature>
<comment type="caution">
    <text evidence="2">The sequence shown here is derived from an EMBL/GenBank/DDBJ whole genome shotgun (WGS) entry which is preliminary data.</text>
</comment>
<reference evidence="2 3" key="1">
    <citation type="submission" date="2015-12" db="EMBL/GenBank/DDBJ databases">
        <title>The genome of Folsomia candida.</title>
        <authorList>
            <person name="Faddeeva A."/>
            <person name="Derks M.F."/>
            <person name="Anvar Y."/>
            <person name="Smit S."/>
            <person name="Van Straalen N."/>
            <person name="Roelofs D."/>
        </authorList>
    </citation>
    <scope>NUCLEOTIDE SEQUENCE [LARGE SCALE GENOMIC DNA]</scope>
    <source>
        <strain evidence="2 3">VU population</strain>
        <tissue evidence="2">Whole body</tissue>
    </source>
</reference>
<dbReference type="Gene3D" id="3.40.525.10">
    <property type="entry name" value="CRAL-TRIO lipid binding domain"/>
    <property type="match status" value="1"/>
</dbReference>
<dbReference type="AlphaFoldDB" id="A0A226D1J7"/>
<dbReference type="SUPFAM" id="SSF46938">
    <property type="entry name" value="CRAL/TRIO N-terminal domain"/>
    <property type="match status" value="1"/>
</dbReference>
<keyword evidence="3" id="KW-1185">Reference proteome</keyword>
<dbReference type="InterPro" id="IPR036865">
    <property type="entry name" value="CRAL-TRIO_dom_sf"/>
</dbReference>
<evidence type="ECO:0000313" key="2">
    <source>
        <dbReference type="EMBL" id="OXA38744.1"/>
    </source>
</evidence>
<dbReference type="InterPro" id="IPR036273">
    <property type="entry name" value="CRAL/TRIO_N_dom_sf"/>
</dbReference>
<keyword evidence="1" id="KW-0732">Signal</keyword>
<name>A0A226D1J7_FOLCA</name>
<dbReference type="EMBL" id="LNIX01000043">
    <property type="protein sequence ID" value="OXA38744.1"/>
    <property type="molecule type" value="Genomic_DNA"/>
</dbReference>
<dbReference type="InterPro" id="IPR051026">
    <property type="entry name" value="PI/PC_transfer"/>
</dbReference>
<feature type="signal peptide" evidence="1">
    <location>
        <begin position="1"/>
        <end position="17"/>
    </location>
</feature>
<dbReference type="SUPFAM" id="SSF52087">
    <property type="entry name" value="CRAL/TRIO domain"/>
    <property type="match status" value="1"/>
</dbReference>
<protein>
    <submittedName>
        <fullName evidence="2">Protein real-time</fullName>
    </submittedName>
</protein>
<evidence type="ECO:0000256" key="1">
    <source>
        <dbReference type="SAM" id="SignalP"/>
    </source>
</evidence>
<proteinExistence type="predicted"/>
<organism evidence="2 3">
    <name type="scientific">Folsomia candida</name>
    <name type="common">Springtail</name>
    <dbReference type="NCBI Taxonomy" id="158441"/>
    <lineage>
        <taxon>Eukaryota</taxon>
        <taxon>Metazoa</taxon>
        <taxon>Ecdysozoa</taxon>
        <taxon>Arthropoda</taxon>
        <taxon>Hexapoda</taxon>
        <taxon>Collembola</taxon>
        <taxon>Entomobryomorpha</taxon>
        <taxon>Isotomoidea</taxon>
        <taxon>Isotomidae</taxon>
        <taxon>Proisotominae</taxon>
        <taxon>Folsomia</taxon>
    </lineage>
</organism>
<dbReference type="PANTHER" id="PTHR45657:SF1">
    <property type="entry name" value="CRAL-TRIO DOMAIN-CONTAINING PROTEIN YKL091C-RELATED"/>
    <property type="match status" value="1"/>
</dbReference>